<keyword evidence="3" id="KW-1185">Reference proteome</keyword>
<dbReference type="EMBL" id="JADEYC010000001">
    <property type="protein sequence ID" value="MBE9372909.1"/>
    <property type="molecule type" value="Genomic_DNA"/>
</dbReference>
<dbReference type="Proteomes" id="UP000598360">
    <property type="component" value="Unassembled WGS sequence"/>
</dbReference>
<dbReference type="RefSeq" id="WP_193926361.1">
    <property type="nucleotide sequence ID" value="NZ_JADEYC010000001.1"/>
</dbReference>
<organism evidence="2 3">
    <name type="scientific">Saccharopolyspora montiporae</name>
    <dbReference type="NCBI Taxonomy" id="2781240"/>
    <lineage>
        <taxon>Bacteria</taxon>
        <taxon>Bacillati</taxon>
        <taxon>Actinomycetota</taxon>
        <taxon>Actinomycetes</taxon>
        <taxon>Pseudonocardiales</taxon>
        <taxon>Pseudonocardiaceae</taxon>
        <taxon>Saccharopolyspora</taxon>
    </lineage>
</organism>
<name>A0A929FXZ7_9PSEU</name>
<feature type="compositionally biased region" description="Acidic residues" evidence="1">
    <location>
        <begin position="100"/>
        <end position="109"/>
    </location>
</feature>
<feature type="region of interest" description="Disordered" evidence="1">
    <location>
        <begin position="86"/>
        <end position="116"/>
    </location>
</feature>
<sequence>MAITVTVRVSEHMDKADLAALGTWLETTYPGHWERTPAPEVPDTLGGTGEVLIGLLEGFVNSAGTAVGGVAAEAVRKQISDKLKQLREQYPRRDRPDAQVEVDEEDEDRTDPREGS</sequence>
<evidence type="ECO:0000313" key="3">
    <source>
        <dbReference type="Proteomes" id="UP000598360"/>
    </source>
</evidence>
<reference evidence="2" key="1">
    <citation type="submission" date="2020-10" db="EMBL/GenBank/DDBJ databases">
        <title>Diversity and distribution of actinomycetes associated with coral in the coast of Hainan.</title>
        <authorList>
            <person name="Li F."/>
        </authorList>
    </citation>
    <scope>NUCLEOTIDE SEQUENCE</scope>
    <source>
        <strain evidence="2">HNM0983</strain>
    </source>
</reference>
<dbReference type="AlphaFoldDB" id="A0A929FXZ7"/>
<proteinExistence type="predicted"/>
<gene>
    <name evidence="2" type="ORF">IQ251_00460</name>
</gene>
<evidence type="ECO:0000313" key="2">
    <source>
        <dbReference type="EMBL" id="MBE9372909.1"/>
    </source>
</evidence>
<comment type="caution">
    <text evidence="2">The sequence shown here is derived from an EMBL/GenBank/DDBJ whole genome shotgun (WGS) entry which is preliminary data.</text>
</comment>
<accession>A0A929FXZ7</accession>
<feature type="compositionally biased region" description="Basic and acidic residues" evidence="1">
    <location>
        <begin position="86"/>
        <end position="98"/>
    </location>
</feature>
<protein>
    <submittedName>
        <fullName evidence="2">Uncharacterized protein</fullName>
    </submittedName>
</protein>
<evidence type="ECO:0000256" key="1">
    <source>
        <dbReference type="SAM" id="MobiDB-lite"/>
    </source>
</evidence>